<dbReference type="GO" id="GO:0016829">
    <property type="term" value="F:lyase activity"/>
    <property type="evidence" value="ECO:0007669"/>
    <property type="project" value="UniProtKB-KW"/>
</dbReference>
<feature type="non-terminal residue" evidence="1">
    <location>
        <position position="1"/>
    </location>
</feature>
<accession>A0A5S4FJW9</accession>
<keyword evidence="2" id="KW-1185">Reference proteome</keyword>
<evidence type="ECO:0000313" key="2">
    <source>
        <dbReference type="Proteomes" id="UP000309128"/>
    </source>
</evidence>
<name>A0A5S4FJW9_9ACTN</name>
<reference evidence="1 2" key="1">
    <citation type="submission" date="2019-05" db="EMBL/GenBank/DDBJ databases">
        <title>Draft genome sequence of Nonomuraea turkmeniaca DSM 43926.</title>
        <authorList>
            <person name="Saricaoglu S."/>
            <person name="Isik K."/>
        </authorList>
    </citation>
    <scope>NUCLEOTIDE SEQUENCE [LARGE SCALE GENOMIC DNA]</scope>
    <source>
        <strain evidence="1 2">DSM 43926</strain>
    </source>
</reference>
<evidence type="ECO:0000313" key="1">
    <source>
        <dbReference type="EMBL" id="TMR20784.1"/>
    </source>
</evidence>
<gene>
    <name evidence="1" type="ORF">ETD86_17450</name>
</gene>
<comment type="caution">
    <text evidence="1">The sequence shown here is derived from an EMBL/GenBank/DDBJ whole genome shotgun (WGS) entry which is preliminary data.</text>
</comment>
<proteinExistence type="predicted"/>
<sequence>PSGTCDQGRSVGSIPYSSSLDTPANVKSIVTAGAGAGRISV</sequence>
<dbReference type="AlphaFoldDB" id="A0A5S4FJW9"/>
<keyword evidence="1" id="KW-0456">Lyase</keyword>
<dbReference type="EMBL" id="VCKY01000052">
    <property type="protein sequence ID" value="TMR20784.1"/>
    <property type="molecule type" value="Genomic_DNA"/>
</dbReference>
<organism evidence="1 2">
    <name type="scientific">Nonomuraea turkmeniaca</name>
    <dbReference type="NCBI Taxonomy" id="103838"/>
    <lineage>
        <taxon>Bacteria</taxon>
        <taxon>Bacillati</taxon>
        <taxon>Actinomycetota</taxon>
        <taxon>Actinomycetes</taxon>
        <taxon>Streptosporangiales</taxon>
        <taxon>Streptosporangiaceae</taxon>
        <taxon>Nonomuraea</taxon>
    </lineage>
</organism>
<dbReference type="Proteomes" id="UP000309128">
    <property type="component" value="Unassembled WGS sequence"/>
</dbReference>
<protein>
    <submittedName>
        <fullName evidence="1">Pectate lyase</fullName>
    </submittedName>
</protein>